<evidence type="ECO:0000313" key="2">
    <source>
        <dbReference type="Proteomes" id="UP000008550"/>
    </source>
</evidence>
<organism evidence="1 2">
    <name type="scientific">Heliobacterium modesticaldum (strain ATCC 51547 / Ice1)</name>
    <dbReference type="NCBI Taxonomy" id="498761"/>
    <lineage>
        <taxon>Bacteria</taxon>
        <taxon>Bacillati</taxon>
        <taxon>Bacillota</taxon>
        <taxon>Clostridia</taxon>
        <taxon>Eubacteriales</taxon>
        <taxon>Heliobacteriaceae</taxon>
        <taxon>Heliomicrobium</taxon>
    </lineage>
</organism>
<dbReference type="HOGENOM" id="CLU_3008056_0_0_9"/>
<proteinExistence type="predicted"/>
<gene>
    <name evidence="1" type="ORF">HM1_2774</name>
</gene>
<dbReference type="KEGG" id="hmo:HM1_2774"/>
<dbReference type="AlphaFoldDB" id="B0TC30"/>
<reference evidence="1 2" key="1">
    <citation type="journal article" date="2008" name="J. Bacteriol.">
        <title>The genome of Heliobacterium modesticaldum, a phototrophic representative of the Firmicutes containing the simplest photosynthetic apparatus.</title>
        <authorList>
            <person name="Sattley W.M."/>
            <person name="Madigan M.T."/>
            <person name="Swingley W.D."/>
            <person name="Cheung P.C."/>
            <person name="Clocksin K.M."/>
            <person name="Conrad A.L."/>
            <person name="Dejesa L.C."/>
            <person name="Honchak B.M."/>
            <person name="Jung D.O."/>
            <person name="Karbach L.E."/>
            <person name="Kurdoglu A."/>
            <person name="Lahiri S."/>
            <person name="Mastrian S.D."/>
            <person name="Page L.E."/>
            <person name="Taylor H.L."/>
            <person name="Wang Z.T."/>
            <person name="Raymond J."/>
            <person name="Chen M."/>
            <person name="Blankenship R.E."/>
            <person name="Touchman J.W."/>
        </authorList>
    </citation>
    <scope>NUCLEOTIDE SEQUENCE [LARGE SCALE GENOMIC DNA]</scope>
    <source>
        <strain evidence="2">ATCC 51547 / Ice1</strain>
    </source>
</reference>
<evidence type="ECO:0000313" key="1">
    <source>
        <dbReference type="EMBL" id="ABZ85303.1"/>
    </source>
</evidence>
<name>B0TC30_HELMI</name>
<protein>
    <submittedName>
        <fullName evidence="1">Uncharacterized protein</fullName>
    </submittedName>
</protein>
<keyword evidence="2" id="KW-1185">Reference proteome</keyword>
<dbReference type="EMBL" id="CP000930">
    <property type="protein sequence ID" value="ABZ85303.1"/>
    <property type="molecule type" value="Genomic_DNA"/>
</dbReference>
<sequence>MWQTPGLRSGFPSLSIVREKGGTVSKTGKTSLQWCQTFADKKRFLSLRLEGYAQNS</sequence>
<dbReference type="Proteomes" id="UP000008550">
    <property type="component" value="Chromosome"/>
</dbReference>
<accession>B0TC30</accession>